<dbReference type="OrthoDB" id="1717591at2759"/>
<dbReference type="Gene3D" id="1.10.510.10">
    <property type="entry name" value="Transferase(Phosphotransferase) domain 1"/>
    <property type="match status" value="1"/>
</dbReference>
<evidence type="ECO:0000256" key="8">
    <source>
        <dbReference type="ARBA" id="ARBA00022490"/>
    </source>
</evidence>
<keyword evidence="8" id="KW-0963">Cytoplasm</keyword>
<dbReference type="InterPro" id="IPR008271">
    <property type="entry name" value="Ser/Thr_kinase_AS"/>
</dbReference>
<feature type="domain" description="Phosphatase tensin-type" evidence="28">
    <location>
        <begin position="430"/>
        <end position="602"/>
    </location>
</feature>
<dbReference type="Gene3D" id="1.10.287.110">
    <property type="entry name" value="DnaJ domain"/>
    <property type="match status" value="1"/>
</dbReference>
<evidence type="ECO:0000256" key="5">
    <source>
        <dbReference type="ARBA" id="ARBA00005490"/>
    </source>
</evidence>
<protein>
    <recommendedName>
        <fullName evidence="23">Cyclin-G-associated kinase</fullName>
        <ecNumber evidence="6">2.7.11.1</ecNumber>
    </recommendedName>
    <alternativeName>
        <fullName evidence="24">DnaJ homolog subfamily C member 26</fullName>
    </alternativeName>
</protein>
<dbReference type="STRING" id="224129.A0A1W4WJZ3"/>
<evidence type="ECO:0000256" key="19">
    <source>
        <dbReference type="ARBA" id="ARBA00023329"/>
    </source>
</evidence>
<dbReference type="CDD" id="cd06257">
    <property type="entry name" value="DnaJ"/>
    <property type="match status" value="1"/>
</dbReference>
<evidence type="ECO:0000256" key="7">
    <source>
        <dbReference type="ARBA" id="ARBA00022481"/>
    </source>
</evidence>
<comment type="function">
    <text evidence="22">Associates with cyclin G and CDK5. Seems to act as an auxilin homolog that is involved in the uncoating of clathrin-coated vesicles by Hsc70 in non-neuronal cells. Expression oscillates slightly during the cell cycle, peaking at G1. May play a role in clathrin-mediated endocytosis and intracellular trafficking, and in the dynamics of clathrin assembly/disassembly.</text>
</comment>
<evidence type="ECO:0000259" key="29">
    <source>
        <dbReference type="PROSITE" id="PS51182"/>
    </source>
</evidence>
<evidence type="ECO:0000256" key="6">
    <source>
        <dbReference type="ARBA" id="ARBA00012513"/>
    </source>
</evidence>
<evidence type="ECO:0000256" key="10">
    <source>
        <dbReference type="ARBA" id="ARBA00022553"/>
    </source>
</evidence>
<dbReference type="SUPFAM" id="SSF49562">
    <property type="entry name" value="C2 domain (Calcium/lipid-binding domain, CaLB)"/>
    <property type="match status" value="1"/>
</dbReference>
<dbReference type="GO" id="GO:0035612">
    <property type="term" value="F:AP-2 adaptor complex binding"/>
    <property type="evidence" value="ECO:0007669"/>
    <property type="project" value="TreeGrafter"/>
</dbReference>
<dbReference type="CDD" id="cd14511">
    <property type="entry name" value="PTP_auxilin-like"/>
    <property type="match status" value="1"/>
</dbReference>
<feature type="compositionally biased region" description="Pro residues" evidence="25">
    <location>
        <begin position="795"/>
        <end position="809"/>
    </location>
</feature>
<dbReference type="SUPFAM" id="SSF56112">
    <property type="entry name" value="Protein kinase-like (PK-like)"/>
    <property type="match status" value="1"/>
</dbReference>
<dbReference type="InterPro" id="IPR035892">
    <property type="entry name" value="C2_domain_sf"/>
</dbReference>
<evidence type="ECO:0000313" key="30">
    <source>
        <dbReference type="Proteomes" id="UP000192223"/>
    </source>
</evidence>
<keyword evidence="16" id="KW-0007">Acetylation</keyword>
<keyword evidence="19" id="KW-0968">Cytoplasmic vesicle</keyword>
<keyword evidence="9" id="KW-0723">Serine/threonine-protein kinase</keyword>
<dbReference type="PROSITE" id="PS50076">
    <property type="entry name" value="DNAJ_2"/>
    <property type="match status" value="1"/>
</dbReference>
<feature type="domain" description="C2 tensin-type" evidence="29">
    <location>
        <begin position="608"/>
        <end position="748"/>
    </location>
</feature>
<feature type="region of interest" description="Disordered" evidence="25">
    <location>
        <begin position="788"/>
        <end position="812"/>
    </location>
</feature>
<dbReference type="SUPFAM" id="SSF46565">
    <property type="entry name" value="Chaperone J-domain"/>
    <property type="match status" value="1"/>
</dbReference>
<dbReference type="PANTHER" id="PTHR22967">
    <property type="entry name" value="SERINE/THREONINE PROTEIN KINASE"/>
    <property type="match status" value="1"/>
</dbReference>
<dbReference type="InParanoid" id="A0A1W4WJZ3"/>
<dbReference type="FunFam" id="2.60.40.1110:FF:000001">
    <property type="entry name" value="cyclin-G-associated kinase isoform X2"/>
    <property type="match status" value="1"/>
</dbReference>
<dbReference type="GO" id="GO:0045747">
    <property type="term" value="P:positive regulation of Notch signaling pathway"/>
    <property type="evidence" value="ECO:0007669"/>
    <property type="project" value="TreeGrafter"/>
</dbReference>
<dbReference type="Gene3D" id="2.60.40.1110">
    <property type="match status" value="1"/>
</dbReference>
<dbReference type="FunFam" id="1.10.510.10:FF:000228">
    <property type="entry name" value="cyclin-G-associated kinase isoform X1"/>
    <property type="match status" value="1"/>
</dbReference>
<keyword evidence="17" id="KW-0333">Golgi apparatus</keyword>
<keyword evidence="10" id="KW-0597">Phosphoprotein</keyword>
<dbReference type="GO" id="GO:0030136">
    <property type="term" value="C:clathrin-coated vesicle"/>
    <property type="evidence" value="ECO:0007669"/>
    <property type="project" value="UniProtKB-SubCell"/>
</dbReference>
<dbReference type="PROSITE" id="PS00108">
    <property type="entry name" value="PROTEIN_KINASE_ST"/>
    <property type="match status" value="1"/>
</dbReference>
<dbReference type="InterPro" id="IPR014020">
    <property type="entry name" value="Tensin_C2-dom"/>
</dbReference>
<keyword evidence="11" id="KW-0808">Transferase</keyword>
<dbReference type="Proteomes" id="UP000192223">
    <property type="component" value="Unplaced"/>
</dbReference>
<keyword evidence="14" id="KW-0067">ATP-binding</keyword>
<dbReference type="AlphaFoldDB" id="A0A1W4WJZ3"/>
<evidence type="ECO:0000256" key="21">
    <source>
        <dbReference type="ARBA" id="ARBA00048679"/>
    </source>
</evidence>
<dbReference type="SMART" id="SM00220">
    <property type="entry name" value="S_TKc"/>
    <property type="match status" value="1"/>
</dbReference>
<dbReference type="GO" id="GO:0004674">
    <property type="term" value="F:protein serine/threonine kinase activity"/>
    <property type="evidence" value="ECO:0007669"/>
    <property type="project" value="UniProtKB-KW"/>
</dbReference>
<gene>
    <name evidence="31" type="primary">LOC108733601</name>
</gene>
<dbReference type="EC" id="2.7.11.1" evidence="6"/>
<evidence type="ECO:0000256" key="18">
    <source>
        <dbReference type="ARBA" id="ARBA00023306"/>
    </source>
</evidence>
<evidence type="ECO:0000256" key="4">
    <source>
        <dbReference type="ARBA" id="ARBA00004601"/>
    </source>
</evidence>
<evidence type="ECO:0000256" key="12">
    <source>
        <dbReference type="ARBA" id="ARBA00022741"/>
    </source>
</evidence>
<dbReference type="InterPro" id="IPR011009">
    <property type="entry name" value="Kinase-like_dom_sf"/>
</dbReference>
<evidence type="ECO:0000259" key="27">
    <source>
        <dbReference type="PROSITE" id="PS50076"/>
    </source>
</evidence>
<dbReference type="GO" id="GO:2000369">
    <property type="term" value="P:regulation of clathrin-dependent endocytosis"/>
    <property type="evidence" value="ECO:0007669"/>
    <property type="project" value="TreeGrafter"/>
</dbReference>
<keyword evidence="18" id="KW-0131">Cell cycle</keyword>
<evidence type="ECO:0000256" key="23">
    <source>
        <dbReference type="ARBA" id="ARBA00068393"/>
    </source>
</evidence>
<dbReference type="PROSITE" id="PS50011">
    <property type="entry name" value="PROTEIN_KINASE_DOM"/>
    <property type="match status" value="1"/>
</dbReference>
<evidence type="ECO:0000313" key="31">
    <source>
        <dbReference type="RefSeq" id="XP_018320335.1"/>
    </source>
</evidence>
<dbReference type="KEGG" id="apln:108733601"/>
<evidence type="ECO:0000256" key="15">
    <source>
        <dbReference type="ARBA" id="ARBA00022949"/>
    </source>
</evidence>
<keyword evidence="7" id="KW-0488">Methylation</keyword>
<dbReference type="FunFam" id="1.10.287.110:FF:000002">
    <property type="entry name" value="putative tyrosine-protein phosphatase auxilin isoform X2"/>
    <property type="match status" value="1"/>
</dbReference>
<reference evidence="31" key="1">
    <citation type="submission" date="2025-08" db="UniProtKB">
        <authorList>
            <consortium name="RefSeq"/>
        </authorList>
    </citation>
    <scope>IDENTIFICATION</scope>
    <source>
        <tissue evidence="31">Entire body</tissue>
    </source>
</reference>
<evidence type="ECO:0000256" key="9">
    <source>
        <dbReference type="ARBA" id="ARBA00022527"/>
    </source>
</evidence>
<keyword evidence="30" id="KW-1185">Reference proteome</keyword>
<evidence type="ECO:0000256" key="13">
    <source>
        <dbReference type="ARBA" id="ARBA00022777"/>
    </source>
</evidence>
<feature type="region of interest" description="Disordered" evidence="25">
    <location>
        <begin position="966"/>
        <end position="1036"/>
    </location>
</feature>
<dbReference type="PROSITE" id="PS51181">
    <property type="entry name" value="PPASE_TENSIN"/>
    <property type="match status" value="1"/>
</dbReference>
<dbReference type="GeneID" id="108733601"/>
<feature type="compositionally biased region" description="Polar residues" evidence="25">
    <location>
        <begin position="966"/>
        <end position="977"/>
    </location>
</feature>
<dbReference type="FunCoup" id="A0A1W4WJZ3">
    <property type="interactions" value="1230"/>
</dbReference>
<feature type="region of interest" description="Disordered" evidence="25">
    <location>
        <begin position="335"/>
        <end position="403"/>
    </location>
</feature>
<evidence type="ECO:0000256" key="1">
    <source>
        <dbReference type="ARBA" id="ARBA00004132"/>
    </source>
</evidence>
<keyword evidence="15" id="KW-0965">Cell junction</keyword>
<evidence type="ECO:0000256" key="11">
    <source>
        <dbReference type="ARBA" id="ARBA00022679"/>
    </source>
</evidence>
<comment type="catalytic activity">
    <reaction evidence="20">
        <text>L-threonyl-[protein] + ATP = O-phospho-L-threonyl-[protein] + ADP + H(+)</text>
        <dbReference type="Rhea" id="RHEA:46608"/>
        <dbReference type="Rhea" id="RHEA-COMP:11060"/>
        <dbReference type="Rhea" id="RHEA-COMP:11605"/>
        <dbReference type="ChEBI" id="CHEBI:15378"/>
        <dbReference type="ChEBI" id="CHEBI:30013"/>
        <dbReference type="ChEBI" id="CHEBI:30616"/>
        <dbReference type="ChEBI" id="CHEBI:61977"/>
        <dbReference type="ChEBI" id="CHEBI:456216"/>
        <dbReference type="EC" id="2.7.11.1"/>
    </reaction>
</comment>
<dbReference type="Pfam" id="PF00069">
    <property type="entry name" value="Pkinase"/>
    <property type="match status" value="1"/>
</dbReference>
<evidence type="ECO:0000256" key="17">
    <source>
        <dbReference type="ARBA" id="ARBA00023034"/>
    </source>
</evidence>
<feature type="domain" description="J" evidence="27">
    <location>
        <begin position="1133"/>
        <end position="1200"/>
    </location>
</feature>
<accession>A0A1W4WJZ3</accession>
<dbReference type="Gene3D" id="3.90.190.10">
    <property type="entry name" value="Protein tyrosine phosphatase superfamily"/>
    <property type="match status" value="1"/>
</dbReference>
<evidence type="ECO:0000256" key="24">
    <source>
        <dbReference type="ARBA" id="ARBA00076380"/>
    </source>
</evidence>
<dbReference type="RefSeq" id="XP_018320335.1">
    <property type="nucleotide sequence ID" value="XM_018464833.2"/>
</dbReference>
<evidence type="ECO:0000256" key="14">
    <source>
        <dbReference type="ARBA" id="ARBA00022840"/>
    </source>
</evidence>
<keyword evidence="13 31" id="KW-0418">Kinase</keyword>
<feature type="domain" description="Protein kinase" evidence="26">
    <location>
        <begin position="36"/>
        <end position="309"/>
    </location>
</feature>
<dbReference type="GO" id="GO:0005794">
    <property type="term" value="C:Golgi apparatus"/>
    <property type="evidence" value="ECO:0007669"/>
    <property type="project" value="UniProtKB-SubCell"/>
</dbReference>
<evidence type="ECO:0000259" key="28">
    <source>
        <dbReference type="PROSITE" id="PS51181"/>
    </source>
</evidence>
<dbReference type="InterPro" id="IPR029023">
    <property type="entry name" value="Tensin_phosphatase"/>
</dbReference>
<dbReference type="InterPro" id="IPR000719">
    <property type="entry name" value="Prot_kinase_dom"/>
</dbReference>
<evidence type="ECO:0000256" key="22">
    <source>
        <dbReference type="ARBA" id="ARBA00054326"/>
    </source>
</evidence>
<evidence type="ECO:0000256" key="16">
    <source>
        <dbReference type="ARBA" id="ARBA00022990"/>
    </source>
</evidence>
<feature type="region of interest" description="Disordered" evidence="25">
    <location>
        <begin position="819"/>
        <end position="838"/>
    </location>
</feature>
<keyword evidence="12" id="KW-0547">Nucleotide-binding</keyword>
<feature type="compositionally biased region" description="Low complexity" evidence="25">
    <location>
        <begin position="382"/>
        <end position="403"/>
    </location>
</feature>
<dbReference type="InterPro" id="IPR001623">
    <property type="entry name" value="DnaJ_domain"/>
</dbReference>
<comment type="catalytic activity">
    <reaction evidence="21">
        <text>L-seryl-[protein] + ATP = O-phospho-L-seryl-[protein] + ADP + H(+)</text>
        <dbReference type="Rhea" id="RHEA:17989"/>
        <dbReference type="Rhea" id="RHEA-COMP:9863"/>
        <dbReference type="Rhea" id="RHEA-COMP:11604"/>
        <dbReference type="ChEBI" id="CHEBI:15378"/>
        <dbReference type="ChEBI" id="CHEBI:29999"/>
        <dbReference type="ChEBI" id="CHEBI:30616"/>
        <dbReference type="ChEBI" id="CHEBI:83421"/>
        <dbReference type="ChEBI" id="CHEBI:456216"/>
        <dbReference type="EC" id="2.7.11.1"/>
    </reaction>
</comment>
<dbReference type="GO" id="GO:0005925">
    <property type="term" value="C:focal adhesion"/>
    <property type="evidence" value="ECO:0007669"/>
    <property type="project" value="UniProtKB-SubCell"/>
</dbReference>
<dbReference type="Pfam" id="PF10409">
    <property type="entry name" value="PTEN_C2"/>
    <property type="match status" value="1"/>
</dbReference>
<evidence type="ECO:0000256" key="2">
    <source>
        <dbReference type="ARBA" id="ARBA00004246"/>
    </source>
</evidence>
<dbReference type="GO" id="GO:0048471">
    <property type="term" value="C:perinuclear region of cytoplasm"/>
    <property type="evidence" value="ECO:0007669"/>
    <property type="project" value="UniProtKB-SubCell"/>
</dbReference>
<comment type="subcellular location">
    <subcellularLocation>
        <location evidence="2">Cell junction</location>
        <location evidence="2">Focal adhesion</location>
    </subcellularLocation>
    <subcellularLocation>
        <location evidence="3">Cytoplasm</location>
        <location evidence="3">Perinuclear region</location>
    </subcellularLocation>
    <subcellularLocation>
        <location evidence="1">Cytoplasmic vesicle</location>
        <location evidence="1">Clathrin-coated vesicle</location>
    </subcellularLocation>
    <subcellularLocation>
        <location evidence="4">Golgi apparatus</location>
        <location evidence="4">trans-Golgi network</location>
    </subcellularLocation>
</comment>
<evidence type="ECO:0000259" key="26">
    <source>
        <dbReference type="PROSITE" id="PS50011"/>
    </source>
</evidence>
<evidence type="ECO:0000256" key="20">
    <source>
        <dbReference type="ARBA" id="ARBA00047899"/>
    </source>
</evidence>
<name>A0A1W4WJZ3_AGRPL</name>
<dbReference type="InterPro" id="IPR036869">
    <property type="entry name" value="J_dom_sf"/>
</dbReference>
<sequence length="1200" mass="134003">MSEFLKSAFDYFNAGTNGESENSFVGQSVEISNVKLKITKVIAEGGFAVVFVAQDISSGRNYALKRLLAADEQAKRNIVQEINILKKLSGHPNIIQYMSASFLDKNQTEHGQSEFLLVTELCSGGSLVEILKIKNEPFDAEKVCQIFYQTCRAVSHMHSQSPPVTHRDLKIENLLLSEDGNIKLCDFGSATIETFSPDMSWSTNQRSSLEESMASFTTPMYRAPEMVDTWSNYFVGPPVDVWALGCILYTLCYMKHPFEDGAKLRIINGNYTIPPDSRYTCFHNIIKGCLQVDPKQRLTILGVLEQIAAVAETKNYNLKAPINIKIKQNIQNNVNNTERNVPPARPAPPSPAHQTNQPPRPPQAVPQRSLHQSPHRQPPPQQKQHQQQYQSEPSKSYSSPSSGLFSSIRGGAGSFLKNLKDTSSKVMQTMQQSIARTDLDISYVTSKILVMPFPSEGIESTYRTNHIEDVKLFLDSRHPNFKYSVYNLSRRTYQSKFGQARIVDCSFAYPEHYKAPLLNSLYQIVEDIYQYMEGDSRNVVVVHCMDGKATSATVVCALLLYAGLFEIPEDSLQLFAVKRTPPNMGPSQLRYLYYLSDIIKNPPLYPHSKPITIVSLVMQPIPLFTKVRDGCRPYVEIYSENRCILSTLEEYERMRLYNYTEGKCLIPLSANVCGDVCIAVYHARNVLGGVMSQGKATGIKICKIQFHTGFISEEETCIRFPKNELDSLAEGNDHYQDGFTIILNVFVSDTERKPSQPPPWIKDNTTRSPDVLFSSQLEKDEIVDNFVSKQTRPSKPAPKPQRPAPPSPKPAHVVQEEVKETSDSYFEPVLSSKEPKPSQTLEEAVDFLNLNVDVTATNTATSTSASTNFDLLSDLASNSDSFQTYAAPSNDDANDKKSVTDFFDPFGNLEGVGNEPTLLGNWSGTTNVQPTFTPPINTSQTSETQPKPKDLFADFANLGTLNSQWATQQQTSTNGSHSPFRAPPTTPQHMPSTSPQHGSSMFMNMGSTSTDMGNSPKVSPNLTPQHQAKSPADLRPDYNRAHFDNAFGKKEPPVAANSKVKSADVFEDLLGSQGFQFTSKKDNSPRTINEMRKEELAKDMDPEKLKILEWVEGKKGNIRALLCSVHTVLWDGAKWHKCEMHQLVTAADVKKAYRKACLAVHPDKQAGTENENIAKLVFMELNNAWTDFENDASQQNMFAS</sequence>
<proteinExistence type="inferred from homology"/>
<evidence type="ECO:0000256" key="25">
    <source>
        <dbReference type="SAM" id="MobiDB-lite"/>
    </source>
</evidence>
<dbReference type="SMART" id="SM01326">
    <property type="entry name" value="PTEN_C2"/>
    <property type="match status" value="1"/>
</dbReference>
<dbReference type="GO" id="GO:0005524">
    <property type="term" value="F:ATP binding"/>
    <property type="evidence" value="ECO:0007669"/>
    <property type="project" value="UniProtKB-KW"/>
</dbReference>
<dbReference type="SUPFAM" id="SSF52799">
    <property type="entry name" value="(Phosphotyrosine protein) phosphatases II"/>
    <property type="match status" value="1"/>
</dbReference>
<evidence type="ECO:0000256" key="3">
    <source>
        <dbReference type="ARBA" id="ARBA00004556"/>
    </source>
</evidence>
<dbReference type="InterPro" id="IPR029021">
    <property type="entry name" value="Prot-tyrosine_phosphatase-like"/>
</dbReference>
<dbReference type="PANTHER" id="PTHR22967:SF105">
    <property type="entry name" value="CYCLIN-G-ASSOCIATED KINASE"/>
    <property type="match status" value="1"/>
</dbReference>
<feature type="compositionally biased region" description="Polar residues" evidence="25">
    <location>
        <begin position="987"/>
        <end position="1028"/>
    </location>
</feature>
<dbReference type="PROSITE" id="PS51182">
    <property type="entry name" value="C2_TENSIN"/>
    <property type="match status" value="1"/>
</dbReference>
<comment type="similarity">
    <text evidence="5">Belongs to the protein kinase superfamily. AGC Ser/Thr protein kinase family. PKC subfamily.</text>
</comment>
<organism evidence="30 31">
    <name type="scientific">Agrilus planipennis</name>
    <name type="common">Emerald ash borer</name>
    <name type="synonym">Agrilus marcopoli</name>
    <dbReference type="NCBI Taxonomy" id="224129"/>
    <lineage>
        <taxon>Eukaryota</taxon>
        <taxon>Metazoa</taxon>
        <taxon>Ecdysozoa</taxon>
        <taxon>Arthropoda</taxon>
        <taxon>Hexapoda</taxon>
        <taxon>Insecta</taxon>
        <taxon>Pterygota</taxon>
        <taxon>Neoptera</taxon>
        <taxon>Endopterygota</taxon>
        <taxon>Coleoptera</taxon>
        <taxon>Polyphaga</taxon>
        <taxon>Elateriformia</taxon>
        <taxon>Buprestoidea</taxon>
        <taxon>Buprestidae</taxon>
        <taxon>Agrilinae</taxon>
        <taxon>Agrilus</taxon>
    </lineage>
</organism>